<dbReference type="InterPro" id="IPR003593">
    <property type="entry name" value="AAA+_ATPase"/>
</dbReference>
<keyword evidence="1" id="KW-0813">Transport</keyword>
<dbReference type="InterPro" id="IPR050093">
    <property type="entry name" value="ABC_SmlMolc_Importer"/>
</dbReference>
<evidence type="ECO:0000259" key="9">
    <source>
        <dbReference type="PROSITE" id="PS50893"/>
    </source>
</evidence>
<dbReference type="PROSITE" id="PS50893">
    <property type="entry name" value="ABC_TRANSPORTER_2"/>
    <property type="match status" value="1"/>
</dbReference>
<dbReference type="SMART" id="SM00382">
    <property type="entry name" value="AAA"/>
    <property type="match status" value="1"/>
</dbReference>
<keyword evidence="2" id="KW-1003">Cell membrane</keyword>
<dbReference type="Pfam" id="PF00005">
    <property type="entry name" value="ABC_tran"/>
    <property type="match status" value="1"/>
</dbReference>
<gene>
    <name evidence="10" type="ORF">GA0070613_6421</name>
</gene>
<keyword evidence="11" id="KW-1185">Reference proteome</keyword>
<dbReference type="Gene3D" id="3.40.50.300">
    <property type="entry name" value="P-loop containing nucleotide triphosphate hydrolases"/>
    <property type="match status" value="1"/>
</dbReference>
<keyword evidence="7" id="KW-0472">Membrane</keyword>
<evidence type="ECO:0000256" key="4">
    <source>
        <dbReference type="ARBA" id="ARBA00022741"/>
    </source>
</evidence>
<dbReference type="GO" id="GO:0005524">
    <property type="term" value="F:ATP binding"/>
    <property type="evidence" value="ECO:0007669"/>
    <property type="project" value="UniProtKB-KW"/>
</dbReference>
<feature type="compositionally biased region" description="Low complexity" evidence="8">
    <location>
        <begin position="407"/>
        <end position="420"/>
    </location>
</feature>
<feature type="region of interest" description="Disordered" evidence="8">
    <location>
        <begin position="400"/>
        <end position="420"/>
    </location>
</feature>
<name>A0A1C5K5F1_9ACTN</name>
<accession>A0A1C5K5F1</accession>
<protein>
    <submittedName>
        <fullName evidence="10">Iron(III) transport system ATP-binding protein</fullName>
    </submittedName>
</protein>
<evidence type="ECO:0000256" key="6">
    <source>
        <dbReference type="ARBA" id="ARBA00022967"/>
    </source>
</evidence>
<dbReference type="AlphaFoldDB" id="A0A1C5K5F1"/>
<dbReference type="GO" id="GO:0140359">
    <property type="term" value="F:ABC-type transporter activity"/>
    <property type="evidence" value="ECO:0007669"/>
    <property type="project" value="UniProtKB-ARBA"/>
</dbReference>
<dbReference type="Gene3D" id="2.40.50.100">
    <property type="match status" value="1"/>
</dbReference>
<dbReference type="GO" id="GO:0016887">
    <property type="term" value="F:ATP hydrolysis activity"/>
    <property type="evidence" value="ECO:0007669"/>
    <property type="project" value="InterPro"/>
</dbReference>
<proteinExistence type="predicted"/>
<evidence type="ECO:0000256" key="7">
    <source>
        <dbReference type="ARBA" id="ARBA00023136"/>
    </source>
</evidence>
<keyword evidence="4" id="KW-0547">Nucleotide-binding</keyword>
<evidence type="ECO:0000256" key="1">
    <source>
        <dbReference type="ARBA" id="ARBA00022448"/>
    </source>
</evidence>
<dbReference type="InterPro" id="IPR027417">
    <property type="entry name" value="P-loop_NTPase"/>
</dbReference>
<evidence type="ECO:0000256" key="8">
    <source>
        <dbReference type="SAM" id="MobiDB-lite"/>
    </source>
</evidence>
<keyword evidence="3" id="KW-0997">Cell inner membrane</keyword>
<evidence type="ECO:0000313" key="11">
    <source>
        <dbReference type="Proteomes" id="UP000198221"/>
    </source>
</evidence>
<dbReference type="InterPro" id="IPR003439">
    <property type="entry name" value="ABC_transporter-like_ATP-bd"/>
</dbReference>
<evidence type="ECO:0000313" key="10">
    <source>
        <dbReference type="EMBL" id="SCG77965.1"/>
    </source>
</evidence>
<dbReference type="SUPFAM" id="SSF50331">
    <property type="entry name" value="MOP-like"/>
    <property type="match status" value="1"/>
</dbReference>
<evidence type="ECO:0000256" key="3">
    <source>
        <dbReference type="ARBA" id="ARBA00022519"/>
    </source>
</evidence>
<dbReference type="PANTHER" id="PTHR42781:SF1">
    <property type="entry name" value="THIAMINE IMPORT ATP-BINDING PROTEIN THIQ"/>
    <property type="match status" value="1"/>
</dbReference>
<keyword evidence="6" id="KW-1278">Translocase</keyword>
<dbReference type="FunFam" id="3.40.50.300:FF:000042">
    <property type="entry name" value="Maltose/maltodextrin ABC transporter, ATP-binding protein"/>
    <property type="match status" value="1"/>
</dbReference>
<dbReference type="PANTHER" id="PTHR42781">
    <property type="entry name" value="SPERMIDINE/PUTRESCINE IMPORT ATP-BINDING PROTEIN POTA"/>
    <property type="match status" value="1"/>
</dbReference>
<dbReference type="Proteomes" id="UP000198221">
    <property type="component" value="Chromosome I"/>
</dbReference>
<dbReference type="Pfam" id="PF08402">
    <property type="entry name" value="TOBE_2"/>
    <property type="match status" value="1"/>
</dbReference>
<evidence type="ECO:0000256" key="5">
    <source>
        <dbReference type="ARBA" id="ARBA00022840"/>
    </source>
</evidence>
<dbReference type="InterPro" id="IPR008995">
    <property type="entry name" value="Mo/tungstate-bd_C_term_dom"/>
</dbReference>
<feature type="region of interest" description="Disordered" evidence="8">
    <location>
        <begin position="1"/>
        <end position="24"/>
    </location>
</feature>
<dbReference type="PROSITE" id="PS00211">
    <property type="entry name" value="ABC_TRANSPORTER_1"/>
    <property type="match status" value="1"/>
</dbReference>
<dbReference type="EMBL" id="LT607754">
    <property type="protein sequence ID" value="SCG77965.1"/>
    <property type="molecule type" value="Genomic_DNA"/>
</dbReference>
<evidence type="ECO:0000256" key="2">
    <source>
        <dbReference type="ARBA" id="ARBA00022475"/>
    </source>
</evidence>
<dbReference type="InterPro" id="IPR013611">
    <property type="entry name" value="Transp-assoc_OB_typ2"/>
</dbReference>
<organism evidence="10 11">
    <name type="scientific">Micromonospora inositola</name>
    <dbReference type="NCBI Taxonomy" id="47865"/>
    <lineage>
        <taxon>Bacteria</taxon>
        <taxon>Bacillati</taxon>
        <taxon>Actinomycetota</taxon>
        <taxon>Actinomycetes</taxon>
        <taxon>Micromonosporales</taxon>
        <taxon>Micromonosporaceae</taxon>
        <taxon>Micromonospora</taxon>
    </lineage>
</organism>
<keyword evidence="5 10" id="KW-0067">ATP-binding</keyword>
<dbReference type="InterPro" id="IPR017871">
    <property type="entry name" value="ABC_transporter-like_CS"/>
</dbReference>
<dbReference type="SUPFAM" id="SSF52540">
    <property type="entry name" value="P-loop containing nucleoside triphosphate hydrolases"/>
    <property type="match status" value="1"/>
</dbReference>
<sequence>METATRNATDGAMPSLTAPTAQAPGATGRVLSISHLTKLYPGTTTPAMDDVSFDVSDGEFVSLLGPSGCGKTTTLKTIAGLERPTSGSIRVGDWALSTDDQWTPVHRRPFGMVFQSYALWPHMTVAQNVGYPLKARRVSKGEIRDRVMRALARVQMEDFADRSPTRLSGGQQQRVAIARAIVHEPRILLLDEPLSNLDAGLRRQMRLDLRRLQQELQMTAVYVTHDQVEACALSDRVIVMNAGRIVAEGSPQDVYERPRSEFVASFMGAANFLDGRVERVTDGSGEVELHGAHGTIGRLRATAPGDDVAPDDTCRVLVRPEHVALQVDVEPDAATNGSRDVDGLVGAVESVTFLGEQWEITVDVGGEKLTVHAQQRGLVDVGSLVRITVLPQFVRLLRENRPPAQPSGPQSQGGVSTKVA</sequence>
<dbReference type="GO" id="GO:0043190">
    <property type="term" value="C:ATP-binding cassette (ABC) transporter complex"/>
    <property type="evidence" value="ECO:0007669"/>
    <property type="project" value="InterPro"/>
</dbReference>
<feature type="domain" description="ABC transporter" evidence="9">
    <location>
        <begin position="31"/>
        <end position="267"/>
    </location>
</feature>
<reference evidence="11" key="1">
    <citation type="submission" date="2016-06" db="EMBL/GenBank/DDBJ databases">
        <authorList>
            <person name="Varghese N."/>
            <person name="Submissions Spin"/>
        </authorList>
    </citation>
    <scope>NUCLEOTIDE SEQUENCE [LARGE SCALE GENOMIC DNA]</scope>
    <source>
        <strain evidence="11">DSM 43819</strain>
    </source>
</reference>